<evidence type="ECO:0000313" key="2">
    <source>
        <dbReference type="Proteomes" id="UP000292881"/>
    </source>
</evidence>
<accession>A0A4Q2J1M6</accession>
<comment type="caution">
    <text evidence="1">The sequence shown here is derived from an EMBL/GenBank/DDBJ whole genome shotgun (WGS) entry which is preliminary data.</text>
</comment>
<dbReference type="EMBL" id="SDPL01000838">
    <property type="protein sequence ID" value="RXZ37208.1"/>
    <property type="molecule type" value="Genomic_DNA"/>
</dbReference>
<dbReference type="Proteomes" id="UP000292881">
    <property type="component" value="Unassembled WGS sequence"/>
</dbReference>
<dbReference type="OrthoDB" id="9758822at2"/>
<sequence>MRRIDLGPVRTIQDADPPWFAHGTARLPGRVLAEVGLPMPLLAPEQALVFELLAERADRSGRGADGDAPAAG</sequence>
<gene>
    <name evidence="1" type="ORF">ESO86_18490</name>
</gene>
<keyword evidence="2" id="KW-1185">Reference proteome</keyword>
<protein>
    <submittedName>
        <fullName evidence="1">Uncharacterized protein</fullName>
    </submittedName>
</protein>
<name>A0A4Q2J1M6_9MICO</name>
<organism evidence="1 2">
    <name type="scientific">Agromyces binzhouensis</name>
    <dbReference type="NCBI Taxonomy" id="1817495"/>
    <lineage>
        <taxon>Bacteria</taxon>
        <taxon>Bacillati</taxon>
        <taxon>Actinomycetota</taxon>
        <taxon>Actinomycetes</taxon>
        <taxon>Micrococcales</taxon>
        <taxon>Microbacteriaceae</taxon>
        <taxon>Agromyces</taxon>
    </lineage>
</organism>
<reference evidence="1 2" key="1">
    <citation type="submission" date="2019-01" db="EMBL/GenBank/DDBJ databases">
        <authorList>
            <person name="Li J."/>
        </authorList>
    </citation>
    <scope>NUCLEOTIDE SEQUENCE [LARGE SCALE GENOMIC DNA]</scope>
    <source>
        <strain evidence="1 2">CGMCC 4.7180</strain>
    </source>
</reference>
<dbReference type="AlphaFoldDB" id="A0A4Q2J1M6"/>
<proteinExistence type="predicted"/>
<evidence type="ECO:0000313" key="1">
    <source>
        <dbReference type="EMBL" id="RXZ37208.1"/>
    </source>
</evidence>